<dbReference type="EMBL" id="MKIQ01000029">
    <property type="protein sequence ID" value="OFI46059.1"/>
    <property type="molecule type" value="Genomic_DNA"/>
</dbReference>
<dbReference type="InterPro" id="IPR027417">
    <property type="entry name" value="P-loop_NTPase"/>
</dbReference>
<evidence type="ECO:0000313" key="1">
    <source>
        <dbReference type="EMBL" id="OFI46059.1"/>
    </source>
</evidence>
<keyword evidence="2" id="KW-1185">Reference proteome</keyword>
<organism evidence="1 2">
    <name type="scientific">Floricoccus penangensis</name>
    <dbReference type="NCBI Taxonomy" id="1859475"/>
    <lineage>
        <taxon>Bacteria</taxon>
        <taxon>Bacillati</taxon>
        <taxon>Bacillota</taxon>
        <taxon>Bacilli</taxon>
        <taxon>Lactobacillales</taxon>
        <taxon>Streptococcaceae</taxon>
        <taxon>Floricoccus</taxon>
    </lineage>
</organism>
<dbReference type="RefSeq" id="WP_070788529.1">
    <property type="nucleotide sequence ID" value="NZ_MKIQ01000029.1"/>
</dbReference>
<dbReference type="Proteomes" id="UP000177273">
    <property type="component" value="Unassembled WGS sequence"/>
</dbReference>
<comment type="caution">
    <text evidence="1">The sequence shown here is derived from an EMBL/GenBank/DDBJ whole genome shotgun (WGS) entry which is preliminary data.</text>
</comment>
<evidence type="ECO:0000313" key="2">
    <source>
        <dbReference type="Proteomes" id="UP000177273"/>
    </source>
</evidence>
<gene>
    <name evidence="1" type="ORF">BG262_06125</name>
</gene>
<dbReference type="Pfam" id="PF13238">
    <property type="entry name" value="AAA_18"/>
    <property type="match status" value="1"/>
</dbReference>
<dbReference type="OrthoDB" id="9790407at2"/>
<name>A0A9Q5NZ48_9LACT</name>
<dbReference type="SUPFAM" id="SSF52540">
    <property type="entry name" value="P-loop containing nucleoside triphosphate hydrolases"/>
    <property type="match status" value="1"/>
</dbReference>
<proteinExistence type="predicted"/>
<protein>
    <recommendedName>
        <fullName evidence="3">Nucleotide kinase</fullName>
    </recommendedName>
</protein>
<evidence type="ECO:0008006" key="3">
    <source>
        <dbReference type="Google" id="ProtNLM"/>
    </source>
</evidence>
<dbReference type="Gene3D" id="3.40.50.300">
    <property type="entry name" value="P-loop containing nucleotide triphosphate hydrolases"/>
    <property type="match status" value="1"/>
</dbReference>
<sequence>MKKLIFIGGPMGIGKTTVSTELMKKLDKSVFLDGDWCWMMNPANYNKANKKMVVKNIQFLLNSFLENPQFEYVIFSWVMDRQEIINDVLSELHISKTQFYSFSLISDENKLRENILKDVSLGLREENSIEESIDRIKNYNRVSSEKIDVTDNSVNQVMEKILTKII</sequence>
<accession>A0A9Q5NZ48</accession>
<dbReference type="AlphaFoldDB" id="A0A9Q5NZ48"/>
<reference evidence="2" key="1">
    <citation type="submission" date="2016-09" db="EMBL/GenBank/DDBJ databases">
        <title>Draft genome sequence of a novel species of the family Streptococcaceae isolated from flowers.</title>
        <authorList>
            <person name="Chuah L.-O."/>
            <person name="Yap K.-P."/>
            <person name="Thong K.L."/>
            <person name="Liong M.T."/>
            <person name="Ahmad R."/>
            <person name="Rusul G."/>
        </authorList>
    </citation>
    <scope>NUCLEOTIDE SEQUENCE [LARGE SCALE GENOMIC DNA]</scope>
    <source>
        <strain evidence="2">HibF3</strain>
    </source>
</reference>